<evidence type="ECO:0000313" key="1">
    <source>
        <dbReference type="EMBL" id="TMR38187.1"/>
    </source>
</evidence>
<evidence type="ECO:0000313" key="2">
    <source>
        <dbReference type="Proteomes" id="UP000305238"/>
    </source>
</evidence>
<protein>
    <submittedName>
        <fullName evidence="1">Uncharacterized protein</fullName>
    </submittedName>
</protein>
<organism evidence="1 2">
    <name type="scientific">Actinomadura geliboluensis</name>
    <dbReference type="NCBI Taxonomy" id="882440"/>
    <lineage>
        <taxon>Bacteria</taxon>
        <taxon>Bacillati</taxon>
        <taxon>Actinomycetota</taxon>
        <taxon>Actinomycetes</taxon>
        <taxon>Streptosporangiales</taxon>
        <taxon>Thermomonosporaceae</taxon>
        <taxon>Actinomadura</taxon>
    </lineage>
</organism>
<reference evidence="1 2" key="1">
    <citation type="submission" date="2019-05" db="EMBL/GenBank/DDBJ databases">
        <title>Draft genome sequence of Actinomadura geliboluensis A8036.</title>
        <authorList>
            <person name="Saricaoglu S."/>
            <person name="Isik K."/>
        </authorList>
    </citation>
    <scope>NUCLEOTIDE SEQUENCE [LARGE SCALE GENOMIC DNA]</scope>
    <source>
        <strain evidence="1 2">A8036</strain>
    </source>
</reference>
<keyword evidence="2" id="KW-1185">Reference proteome</keyword>
<dbReference type="EMBL" id="VCKZ01000110">
    <property type="protein sequence ID" value="TMR38187.1"/>
    <property type="molecule type" value="Genomic_DNA"/>
</dbReference>
<dbReference type="OrthoDB" id="4074998at2"/>
<dbReference type="Proteomes" id="UP000305238">
    <property type="component" value="Unassembled WGS sequence"/>
</dbReference>
<dbReference type="AlphaFoldDB" id="A0A5S4GZ55"/>
<accession>A0A5S4GZ55</accession>
<proteinExistence type="predicted"/>
<comment type="caution">
    <text evidence="1">The sequence shown here is derived from an EMBL/GenBank/DDBJ whole genome shotgun (WGS) entry which is preliminary data.</text>
</comment>
<sequence length="369" mass="39280">MGAVALGPGSDFGELLDALAQLGVPDEQLTDLAGTVSAAITSAGMNLLAFVNGPLRVDLATALTRPETADLELVAGLEAASDTVDAQIGAVPFARLHLAQAVIVDACRYLLQTGQPATIQAKLRIVAARAYALAARLAFETHDDATALALYDEAVKAAGEKAPSRRALIRTSQTMVAFYATGDIKRARSIADAAVQDARRGESVLMRARAHALQAEMAARSAQHRHAQVALHLAWHDLDADTTDDPMNGAFSQGRLRGFEGICGIFLGHAETAERQLTASVQTLTGSRHTVQRAIVLTDRALARLHTSDAGAPEVAVEQLHECVDLTATTRGRVPGQRLRQARLELRPWRGEPFVADLDDHIHTALIGI</sequence>
<gene>
    <name evidence="1" type="ORF">ETD96_17010</name>
</gene>
<name>A0A5S4GZ55_9ACTN</name>